<dbReference type="PROSITE" id="PS50893">
    <property type="entry name" value="ABC_TRANSPORTER_2"/>
    <property type="match status" value="3"/>
</dbReference>
<evidence type="ECO:0000313" key="13">
    <source>
        <dbReference type="EMBL" id="MSS39436.1"/>
    </source>
</evidence>
<accession>A0A844F4V2</accession>
<proteinExistence type="predicted"/>
<comment type="caution">
    <text evidence="13">The sequence shown here is derived from an EMBL/GenBank/DDBJ whole genome shotgun (WGS) entry which is preliminary data.</text>
</comment>
<dbReference type="GO" id="GO:0016887">
    <property type="term" value="F:ATP hydrolysis activity"/>
    <property type="evidence" value="ECO:0007669"/>
    <property type="project" value="InterPro"/>
</dbReference>
<dbReference type="RefSeq" id="WP_154322092.1">
    <property type="nucleotide sequence ID" value="NZ_VUMB01000005.1"/>
</dbReference>
<feature type="transmembrane region" description="Helical" evidence="10">
    <location>
        <begin position="521"/>
        <end position="541"/>
    </location>
</feature>
<sequence length="1092" mass="121326">MIKLNHVSFAYKTGEAGEPIQVLHNVNFQAAPGECVVFCGKSGCGKTTMLRLINGLVPHFYAGNLEGSALIGGVDTTQTPLPRMARIVGSVFQNPRTQFFHLDTTGEMVFNLENQNISCSEMQKRLQEVVCRLNLQELMERNIFELSGGEKQQIACGSAYASLPPIIVMDEPSSNLDMESIRKLQKIICIMKEEGKTVLLSEHRLWYLEGIADRYVLLENGQISQEFTPEMIAKLSKENRDKMGLRAVSRKQLYEPCYDMNIGEYSDVGLEIDRLQFCREKRQVLNIPHLKIPKGAIVAVIGENGAGKSTLSLCLTGLLKHAGTIRIDDEKILNKKLPEQTYLVMQEAGHQLFSDTVLGELTLNKQTVTEVQAEEILDKLGLNGMKNRHPGSLSGGQQQRLSLGIALCSNRRLMLYDEPTSGQDGENLRRTAAMICKANKQAICTLIVTHDPELILRCATHILHIHAGEVKYFMPFDKRGVNYMKKVFEEDTQTKKIQKTGMPRLLEFAGQHRPLLSLAQFLAGISALLLLGPFLCVYFAACELLDGLTAGGFGTMALVQWGVWALLLELAGLILNFVALLLSHTVAFHTEKNLKMAVLRHLSKMPMGYFEENPSGKIRKIIDENSAQMETYIAHQMPDLMSAQVTTIASLVLMLAIDWHIGLPLIVLMLASFVCQMSMMGEKTMNFMKRYQDAQEEMNHEAVEYVRGISVIKVFGQSVHSIRRFKEAINAYRDDALAFTMACKPGYVGFNTVVNAAFLVLIPAGLIGIRAAGDLTAFTERFLFYLIFTPACASVLNKIMYMSNYKMQAMESMRRIDTILLTKEQSEDQDPQTAQSSDVQFEHVTFTYPTGEQPAISDISFTSKRGTVTALVGHSGSGKTTIGTLIPRFYDVQEGHITLGGVDLSKLSKQELMAKVAFVFQNPKLLKATLEENIRGGCKDASREDVLRAAHLAQCDDILAKLSEGIDSIVGGKGVYLSGGEVQRVAIARAILKDAPVVILDEATAFSDPENEAQIQAALKELVKGKTVIMIAHRLSTVQDADQILVMKTGRLIEQGTHQELLNKNGEYARMWTDYSQAITWKIDRPKEVELC</sequence>
<dbReference type="SMART" id="SM00382">
    <property type="entry name" value="AAA"/>
    <property type="match status" value="3"/>
</dbReference>
<dbReference type="FunFam" id="3.40.50.300:FF:000221">
    <property type="entry name" value="Multidrug ABC transporter ATP-binding protein"/>
    <property type="match status" value="1"/>
</dbReference>
<keyword evidence="7 13" id="KW-0067">ATP-binding</keyword>
<dbReference type="Pfam" id="PF00664">
    <property type="entry name" value="ABC_membrane"/>
    <property type="match status" value="1"/>
</dbReference>
<feature type="transmembrane region" description="Helical" evidence="10">
    <location>
        <begin position="561"/>
        <end position="582"/>
    </location>
</feature>
<keyword evidence="3" id="KW-0813">Transport</keyword>
<evidence type="ECO:0000256" key="10">
    <source>
        <dbReference type="SAM" id="Phobius"/>
    </source>
</evidence>
<dbReference type="InterPro" id="IPR003593">
    <property type="entry name" value="AAA+_ATPase"/>
</dbReference>
<feature type="domain" description="ABC transmembrane type-1" evidence="12">
    <location>
        <begin position="515"/>
        <end position="769"/>
    </location>
</feature>
<comment type="subcellular location">
    <subcellularLocation>
        <location evidence="2">Cell membrane</location>
        <topology evidence="2">Multi-pass membrane protein</topology>
    </subcellularLocation>
    <subcellularLocation>
        <location evidence="1">Cell membrane</location>
        <topology evidence="1">Peripheral membrane protein</topology>
    </subcellularLocation>
</comment>
<dbReference type="InterPro" id="IPR011527">
    <property type="entry name" value="ABC1_TM_dom"/>
</dbReference>
<dbReference type="CDD" id="cd03225">
    <property type="entry name" value="ABC_cobalt_CbiO_domain1"/>
    <property type="match status" value="1"/>
</dbReference>
<evidence type="ECO:0000256" key="6">
    <source>
        <dbReference type="ARBA" id="ARBA00022741"/>
    </source>
</evidence>
<feature type="domain" description="ABC transporter" evidence="11">
    <location>
        <begin position="2"/>
        <end position="245"/>
    </location>
</feature>
<keyword evidence="9 10" id="KW-0472">Membrane</keyword>
<dbReference type="CDD" id="cd07346">
    <property type="entry name" value="ABC_6TM_exporters"/>
    <property type="match status" value="1"/>
</dbReference>
<dbReference type="PANTHER" id="PTHR24221:SF654">
    <property type="entry name" value="ATP-BINDING CASSETTE SUB-FAMILY B MEMBER 6"/>
    <property type="match status" value="1"/>
</dbReference>
<evidence type="ECO:0000256" key="3">
    <source>
        <dbReference type="ARBA" id="ARBA00022448"/>
    </source>
</evidence>
<dbReference type="Gene3D" id="3.40.50.300">
    <property type="entry name" value="P-loop containing nucleotide triphosphate hydrolases"/>
    <property type="match status" value="3"/>
</dbReference>
<protein>
    <submittedName>
        <fullName evidence="13">ATP-binding cassette domain-containing protein</fullName>
    </submittedName>
</protein>
<evidence type="ECO:0000256" key="7">
    <source>
        <dbReference type="ARBA" id="ARBA00022840"/>
    </source>
</evidence>
<dbReference type="Pfam" id="PF00005">
    <property type="entry name" value="ABC_tran"/>
    <property type="match status" value="3"/>
</dbReference>
<gene>
    <name evidence="13" type="ORF">FYJ37_03445</name>
</gene>
<dbReference type="PROSITE" id="PS50929">
    <property type="entry name" value="ABC_TM1F"/>
    <property type="match status" value="1"/>
</dbReference>
<evidence type="ECO:0000256" key="1">
    <source>
        <dbReference type="ARBA" id="ARBA00004202"/>
    </source>
</evidence>
<keyword evidence="4" id="KW-1003">Cell membrane</keyword>
<dbReference type="EMBL" id="VUMB01000005">
    <property type="protein sequence ID" value="MSS39436.1"/>
    <property type="molecule type" value="Genomic_DNA"/>
</dbReference>
<dbReference type="Gene3D" id="1.20.1560.10">
    <property type="entry name" value="ABC transporter type 1, transmembrane domain"/>
    <property type="match status" value="1"/>
</dbReference>
<evidence type="ECO:0000259" key="12">
    <source>
        <dbReference type="PROSITE" id="PS50929"/>
    </source>
</evidence>
<dbReference type="InterPro" id="IPR036640">
    <property type="entry name" value="ABC1_TM_sf"/>
</dbReference>
<feature type="domain" description="ABC transporter" evidence="11">
    <location>
        <begin position="839"/>
        <end position="1074"/>
    </location>
</feature>
<dbReference type="GO" id="GO:0005886">
    <property type="term" value="C:plasma membrane"/>
    <property type="evidence" value="ECO:0007669"/>
    <property type="project" value="UniProtKB-SubCell"/>
</dbReference>
<keyword evidence="8 10" id="KW-1133">Transmembrane helix</keyword>
<feature type="domain" description="ABC transporter" evidence="11">
    <location>
        <begin position="270"/>
        <end position="492"/>
    </location>
</feature>
<dbReference type="InterPro" id="IPR027417">
    <property type="entry name" value="P-loop_NTPase"/>
</dbReference>
<dbReference type="NCBIfam" id="NF010167">
    <property type="entry name" value="PRK13648.1"/>
    <property type="match status" value="3"/>
</dbReference>
<dbReference type="GO" id="GO:0005524">
    <property type="term" value="F:ATP binding"/>
    <property type="evidence" value="ECO:0007669"/>
    <property type="project" value="UniProtKB-KW"/>
</dbReference>
<feature type="transmembrane region" description="Helical" evidence="10">
    <location>
        <begin position="747"/>
        <end position="770"/>
    </location>
</feature>
<dbReference type="InterPro" id="IPR017871">
    <property type="entry name" value="ABC_transporter-like_CS"/>
</dbReference>
<evidence type="ECO:0000256" key="8">
    <source>
        <dbReference type="ARBA" id="ARBA00022989"/>
    </source>
</evidence>
<reference evidence="13 14" key="1">
    <citation type="submission" date="2019-08" db="EMBL/GenBank/DDBJ databases">
        <title>In-depth cultivation of the pig gut microbiome towards novel bacterial diversity and tailored functional studies.</title>
        <authorList>
            <person name="Wylensek D."/>
            <person name="Hitch T.C.A."/>
            <person name="Clavel T."/>
        </authorList>
    </citation>
    <scope>NUCLEOTIDE SEQUENCE [LARGE SCALE GENOMIC DNA]</scope>
    <source>
        <strain evidence="13 14">BL-389-WT-3D</strain>
    </source>
</reference>
<dbReference type="SUPFAM" id="SSF52540">
    <property type="entry name" value="P-loop containing nucleoside triphosphate hydrolases"/>
    <property type="match status" value="3"/>
</dbReference>
<evidence type="ECO:0000259" key="11">
    <source>
        <dbReference type="PROSITE" id="PS50893"/>
    </source>
</evidence>
<dbReference type="GO" id="GO:0140359">
    <property type="term" value="F:ABC-type transporter activity"/>
    <property type="evidence" value="ECO:0007669"/>
    <property type="project" value="InterPro"/>
</dbReference>
<evidence type="ECO:0000256" key="5">
    <source>
        <dbReference type="ARBA" id="ARBA00022692"/>
    </source>
</evidence>
<evidence type="ECO:0000256" key="2">
    <source>
        <dbReference type="ARBA" id="ARBA00004651"/>
    </source>
</evidence>
<evidence type="ECO:0000256" key="9">
    <source>
        <dbReference type="ARBA" id="ARBA00023136"/>
    </source>
</evidence>
<evidence type="ECO:0000313" key="14">
    <source>
        <dbReference type="Proteomes" id="UP000462363"/>
    </source>
</evidence>
<dbReference type="InterPro" id="IPR015856">
    <property type="entry name" value="ABC_transpr_CbiO/EcfA_su"/>
</dbReference>
<dbReference type="PANTHER" id="PTHR24221">
    <property type="entry name" value="ATP-BINDING CASSETTE SUB-FAMILY B"/>
    <property type="match status" value="1"/>
</dbReference>
<name>A0A844F4V2_CLOSV</name>
<dbReference type="SUPFAM" id="SSF90123">
    <property type="entry name" value="ABC transporter transmembrane region"/>
    <property type="match status" value="1"/>
</dbReference>
<dbReference type="InterPro" id="IPR039421">
    <property type="entry name" value="Type_1_exporter"/>
</dbReference>
<dbReference type="Proteomes" id="UP000462363">
    <property type="component" value="Unassembled WGS sequence"/>
</dbReference>
<keyword evidence="5 10" id="KW-0812">Transmembrane</keyword>
<feature type="transmembrane region" description="Helical" evidence="10">
    <location>
        <begin position="663"/>
        <end position="681"/>
    </location>
</feature>
<dbReference type="AlphaFoldDB" id="A0A844F4V2"/>
<evidence type="ECO:0000256" key="4">
    <source>
        <dbReference type="ARBA" id="ARBA00022475"/>
    </source>
</evidence>
<organism evidence="13 14">
    <name type="scientific">Clostridium scindens (strain JCM 10418 / VPI 12708)</name>
    <dbReference type="NCBI Taxonomy" id="29347"/>
    <lineage>
        <taxon>Bacteria</taxon>
        <taxon>Bacillati</taxon>
        <taxon>Bacillota</taxon>
        <taxon>Clostridia</taxon>
        <taxon>Lachnospirales</taxon>
        <taxon>Lachnospiraceae</taxon>
    </lineage>
</organism>
<keyword evidence="6" id="KW-0547">Nucleotide-binding</keyword>
<feature type="transmembrane region" description="Helical" evidence="10">
    <location>
        <begin position="782"/>
        <end position="801"/>
    </location>
</feature>
<dbReference type="InterPro" id="IPR003439">
    <property type="entry name" value="ABC_transporter-like_ATP-bd"/>
</dbReference>
<dbReference type="PROSITE" id="PS00211">
    <property type="entry name" value="ABC_TRANSPORTER_1"/>
    <property type="match status" value="1"/>
</dbReference>